<protein>
    <submittedName>
        <fullName evidence="1">Uncharacterized protein</fullName>
    </submittedName>
</protein>
<evidence type="ECO:0000313" key="2">
    <source>
        <dbReference type="Proteomes" id="UP000821845"/>
    </source>
</evidence>
<dbReference type="Proteomes" id="UP000821845">
    <property type="component" value="Chromosome 10"/>
</dbReference>
<proteinExistence type="predicted"/>
<evidence type="ECO:0000313" key="1">
    <source>
        <dbReference type="EMBL" id="KAH6942798.1"/>
    </source>
</evidence>
<sequence>MLETEALKLKLEVENMRSSRASSEESEIHNQHTIIGWNAKEFKAALSPMPTNEPIIAAWFRNVDAFWGTEHT</sequence>
<comment type="caution">
    <text evidence="1">The sequence shown here is derived from an EMBL/GenBank/DDBJ whole genome shotgun (WGS) entry which is preliminary data.</text>
</comment>
<gene>
    <name evidence="1" type="ORF">HPB50_010740</name>
</gene>
<reference evidence="1" key="1">
    <citation type="submission" date="2020-05" db="EMBL/GenBank/DDBJ databases">
        <title>Large-scale comparative analyses of tick genomes elucidate their genetic diversity and vector capacities.</title>
        <authorList>
            <person name="Jia N."/>
            <person name="Wang J."/>
            <person name="Shi W."/>
            <person name="Du L."/>
            <person name="Sun Y."/>
            <person name="Zhan W."/>
            <person name="Jiang J."/>
            <person name="Wang Q."/>
            <person name="Zhang B."/>
            <person name="Ji P."/>
            <person name="Sakyi L.B."/>
            <person name="Cui X."/>
            <person name="Yuan T."/>
            <person name="Jiang B."/>
            <person name="Yang W."/>
            <person name="Lam T.T.-Y."/>
            <person name="Chang Q."/>
            <person name="Ding S."/>
            <person name="Wang X."/>
            <person name="Zhu J."/>
            <person name="Ruan X."/>
            <person name="Zhao L."/>
            <person name="Wei J."/>
            <person name="Que T."/>
            <person name="Du C."/>
            <person name="Cheng J."/>
            <person name="Dai P."/>
            <person name="Han X."/>
            <person name="Huang E."/>
            <person name="Gao Y."/>
            <person name="Liu J."/>
            <person name="Shao H."/>
            <person name="Ye R."/>
            <person name="Li L."/>
            <person name="Wei W."/>
            <person name="Wang X."/>
            <person name="Wang C."/>
            <person name="Yang T."/>
            <person name="Huo Q."/>
            <person name="Li W."/>
            <person name="Guo W."/>
            <person name="Chen H."/>
            <person name="Zhou L."/>
            <person name="Ni X."/>
            <person name="Tian J."/>
            <person name="Zhou Y."/>
            <person name="Sheng Y."/>
            <person name="Liu T."/>
            <person name="Pan Y."/>
            <person name="Xia L."/>
            <person name="Li J."/>
            <person name="Zhao F."/>
            <person name="Cao W."/>
        </authorList>
    </citation>
    <scope>NUCLEOTIDE SEQUENCE</scope>
    <source>
        <strain evidence="1">Hyas-2018</strain>
    </source>
</reference>
<accession>A0ACB7T9J0</accession>
<name>A0ACB7T9J0_HYAAI</name>
<keyword evidence="2" id="KW-1185">Reference proteome</keyword>
<dbReference type="EMBL" id="CM023490">
    <property type="protein sequence ID" value="KAH6942798.1"/>
    <property type="molecule type" value="Genomic_DNA"/>
</dbReference>
<organism evidence="1 2">
    <name type="scientific">Hyalomma asiaticum</name>
    <name type="common">Tick</name>
    <dbReference type="NCBI Taxonomy" id="266040"/>
    <lineage>
        <taxon>Eukaryota</taxon>
        <taxon>Metazoa</taxon>
        <taxon>Ecdysozoa</taxon>
        <taxon>Arthropoda</taxon>
        <taxon>Chelicerata</taxon>
        <taxon>Arachnida</taxon>
        <taxon>Acari</taxon>
        <taxon>Parasitiformes</taxon>
        <taxon>Ixodida</taxon>
        <taxon>Ixodoidea</taxon>
        <taxon>Ixodidae</taxon>
        <taxon>Hyalomminae</taxon>
        <taxon>Hyalomma</taxon>
    </lineage>
</organism>